<feature type="domain" description="C2H2-type" evidence="8">
    <location>
        <begin position="509"/>
        <end position="537"/>
    </location>
</feature>
<dbReference type="SMART" id="SM00355">
    <property type="entry name" value="ZnF_C2H2"/>
    <property type="match status" value="3"/>
</dbReference>
<reference evidence="9 10" key="1">
    <citation type="submission" date="2024-11" db="EMBL/GenBank/DDBJ databases">
        <title>Chromosome-level genome assembly of the freshwater bivalve Anodonta woodiana.</title>
        <authorList>
            <person name="Chen X."/>
        </authorList>
    </citation>
    <scope>NUCLEOTIDE SEQUENCE [LARGE SCALE GENOMIC DNA]</scope>
    <source>
        <strain evidence="9">MN2024</strain>
        <tissue evidence="9">Gills</tissue>
    </source>
</reference>
<evidence type="ECO:0000259" key="8">
    <source>
        <dbReference type="PROSITE" id="PS50157"/>
    </source>
</evidence>
<evidence type="ECO:0000256" key="5">
    <source>
        <dbReference type="ARBA" id="ARBA00022833"/>
    </source>
</evidence>
<dbReference type="Pfam" id="PF00096">
    <property type="entry name" value="zf-C2H2"/>
    <property type="match status" value="2"/>
</dbReference>
<evidence type="ECO:0000313" key="9">
    <source>
        <dbReference type="EMBL" id="KAL3885347.1"/>
    </source>
</evidence>
<dbReference type="FunFam" id="3.30.160.60:FF:000446">
    <property type="entry name" value="Zinc finger protein"/>
    <property type="match status" value="1"/>
</dbReference>
<feature type="domain" description="C2H2-type" evidence="8">
    <location>
        <begin position="538"/>
        <end position="565"/>
    </location>
</feature>
<dbReference type="EMBL" id="JBJQND010000002">
    <property type="protein sequence ID" value="KAL3885347.1"/>
    <property type="molecule type" value="Genomic_DNA"/>
</dbReference>
<keyword evidence="10" id="KW-1185">Reference proteome</keyword>
<feature type="domain" description="C2H2-type" evidence="8">
    <location>
        <begin position="566"/>
        <end position="590"/>
    </location>
</feature>
<dbReference type="PANTHER" id="PTHR24394:SF44">
    <property type="entry name" value="ZINC FINGER PROTEIN 271-LIKE"/>
    <property type="match status" value="1"/>
</dbReference>
<dbReference type="Gene3D" id="3.30.160.60">
    <property type="entry name" value="Classic Zinc Finger"/>
    <property type="match status" value="3"/>
</dbReference>
<dbReference type="InterPro" id="IPR036236">
    <property type="entry name" value="Znf_C2H2_sf"/>
</dbReference>
<keyword evidence="6" id="KW-0539">Nucleus</keyword>
<dbReference type="PROSITE" id="PS50157">
    <property type="entry name" value="ZINC_FINGER_C2H2_2"/>
    <property type="match status" value="3"/>
</dbReference>
<dbReference type="AlphaFoldDB" id="A0ABD3XGG1"/>
<dbReference type="PROSITE" id="PS00028">
    <property type="entry name" value="ZINC_FINGER_C2H2_1"/>
    <property type="match status" value="2"/>
</dbReference>
<evidence type="ECO:0000256" key="1">
    <source>
        <dbReference type="ARBA" id="ARBA00004123"/>
    </source>
</evidence>
<dbReference type="PANTHER" id="PTHR24394">
    <property type="entry name" value="ZINC FINGER PROTEIN"/>
    <property type="match status" value="1"/>
</dbReference>
<keyword evidence="2" id="KW-0479">Metal-binding</keyword>
<evidence type="ECO:0000313" key="10">
    <source>
        <dbReference type="Proteomes" id="UP001634394"/>
    </source>
</evidence>
<comment type="caution">
    <text evidence="9">The sequence shown here is derived from an EMBL/GenBank/DDBJ whole genome shotgun (WGS) entry which is preliminary data.</text>
</comment>
<organism evidence="9 10">
    <name type="scientific">Sinanodonta woodiana</name>
    <name type="common">Chinese pond mussel</name>
    <name type="synonym">Anodonta woodiana</name>
    <dbReference type="NCBI Taxonomy" id="1069815"/>
    <lineage>
        <taxon>Eukaryota</taxon>
        <taxon>Metazoa</taxon>
        <taxon>Spiralia</taxon>
        <taxon>Lophotrochozoa</taxon>
        <taxon>Mollusca</taxon>
        <taxon>Bivalvia</taxon>
        <taxon>Autobranchia</taxon>
        <taxon>Heteroconchia</taxon>
        <taxon>Palaeoheterodonta</taxon>
        <taxon>Unionida</taxon>
        <taxon>Unionoidea</taxon>
        <taxon>Unionidae</taxon>
        <taxon>Unioninae</taxon>
        <taxon>Sinanodonta</taxon>
    </lineage>
</organism>
<gene>
    <name evidence="9" type="ORF">ACJMK2_025418</name>
</gene>
<dbReference type="InterPro" id="IPR013087">
    <property type="entry name" value="Znf_C2H2_type"/>
</dbReference>
<dbReference type="GO" id="GO:0008270">
    <property type="term" value="F:zinc ion binding"/>
    <property type="evidence" value="ECO:0007669"/>
    <property type="project" value="UniProtKB-KW"/>
</dbReference>
<keyword evidence="3" id="KW-0677">Repeat</keyword>
<keyword evidence="4 7" id="KW-0863">Zinc-finger</keyword>
<dbReference type="GO" id="GO:0005634">
    <property type="term" value="C:nucleus"/>
    <property type="evidence" value="ECO:0007669"/>
    <property type="project" value="UniProtKB-SubCell"/>
</dbReference>
<protein>
    <recommendedName>
        <fullName evidence="8">C2H2-type domain-containing protein</fullName>
    </recommendedName>
</protein>
<evidence type="ECO:0000256" key="3">
    <source>
        <dbReference type="ARBA" id="ARBA00022737"/>
    </source>
</evidence>
<dbReference type="SUPFAM" id="SSF57667">
    <property type="entry name" value="beta-beta-alpha zinc fingers"/>
    <property type="match status" value="2"/>
</dbReference>
<evidence type="ECO:0000256" key="7">
    <source>
        <dbReference type="PROSITE-ProRule" id="PRU00042"/>
    </source>
</evidence>
<keyword evidence="5" id="KW-0862">Zinc</keyword>
<comment type="subcellular location">
    <subcellularLocation>
        <location evidence="1">Nucleus</location>
    </subcellularLocation>
</comment>
<name>A0ABD3XGG1_SINWO</name>
<evidence type="ECO:0000256" key="4">
    <source>
        <dbReference type="ARBA" id="ARBA00022771"/>
    </source>
</evidence>
<accession>A0ABD3XGG1</accession>
<proteinExistence type="predicted"/>
<evidence type="ECO:0000256" key="6">
    <source>
        <dbReference type="ARBA" id="ARBA00023242"/>
    </source>
</evidence>
<sequence length="590" mass="66493">MQNLLNERHTATQAVSRNITDDTRFQFDDCNQFKETDAKRLTNQAYSSANFELLQKSPFLTTSSVVGSCKVSDQKDQLDMFSFCQAETPQDTHLYRSIAGKSEHLGNRKAAGLSSAKLQFDTKALKLCDYPENVRQTTDVFDKTNARGASVESKPADMQQHTEAPSILHRHHRVNAFVDNGIYHPSGSTSEVENQRQFDSGIVHYSEPGSEKSGSSMLMNSQVNIGFEEGRNETQQYRFGQRIFTEETAFTESGGCQQAVSRQSSYNSNHLDQPFTVGLANTGETLISLPVCNFDVVVDKDQHKNRFGEMDSRSTGVRRFRSNIERRSFRMNTQDTEEFACQKELLESVNPNDNTGFHSKQQVYLEGAWSGRDDSNSRLKSEVDDIVSVDTTDGLSLSEHERPPADSREFTKSFPIQQSDATAPHAMFNLQADLCVASIAHANNNLNNLEALQSLSQRTFSPNNVILRNEAIPTGLSFNAPGTSMNRATFNRHSGRSRVDYSKASPGRYLCPYCPVKDFRDRRTLQRHIRKHTGEKPFHCNICGRGLGDSRSLFEHVQLHTGNLPYKCKLCGKAFRHHNTFNAHKKKHFT</sequence>
<evidence type="ECO:0000256" key="2">
    <source>
        <dbReference type="ARBA" id="ARBA00022723"/>
    </source>
</evidence>
<dbReference type="Proteomes" id="UP001634394">
    <property type="component" value="Unassembled WGS sequence"/>
</dbReference>